<dbReference type="Proteomes" id="UP000054859">
    <property type="component" value="Unassembled WGS sequence"/>
</dbReference>
<evidence type="ECO:0000313" key="1">
    <source>
        <dbReference type="EMBL" id="KTC66632.1"/>
    </source>
</evidence>
<dbReference type="GO" id="GO:0045947">
    <property type="term" value="P:negative regulation of translational initiation"/>
    <property type="evidence" value="ECO:0007669"/>
    <property type="project" value="InterPro"/>
</dbReference>
<name>A0A0W0R6C3_9GAMM</name>
<evidence type="ECO:0000313" key="4">
    <source>
        <dbReference type="Proteomes" id="UP000281170"/>
    </source>
</evidence>
<reference evidence="1 3" key="1">
    <citation type="submission" date="2015-11" db="EMBL/GenBank/DDBJ databases">
        <title>Identification of large and diverse effector repertoires of 38 Legionella species.</title>
        <authorList>
            <person name="Burstein D."/>
            <person name="Amaro F."/>
            <person name="Zusman T."/>
            <person name="Lifshitz Z."/>
            <person name="Cohen O."/>
            <person name="Gilbert J.A."/>
            <person name="Pupko T."/>
            <person name="Shuman H.A."/>
            <person name="Segal G."/>
        </authorList>
    </citation>
    <scope>NUCLEOTIDE SEQUENCE [LARGE SCALE GENOMIC DNA]</scope>
    <source>
        <strain evidence="1 3">1762-AUS-E</strain>
    </source>
</reference>
<protein>
    <submittedName>
        <fullName evidence="1">Uncharacterized protein</fullName>
    </submittedName>
</protein>
<proteinExistence type="predicted"/>
<reference evidence="2 4" key="2">
    <citation type="submission" date="2018-12" db="EMBL/GenBank/DDBJ databases">
        <authorList>
            <consortium name="Pathogen Informatics"/>
        </authorList>
    </citation>
    <scope>NUCLEOTIDE SEQUENCE [LARGE SCALE GENOMIC DNA]</scope>
    <source>
        <strain evidence="2 4">NCTC12735</strain>
    </source>
</reference>
<dbReference type="Proteomes" id="UP000281170">
    <property type="component" value="Chromosome"/>
</dbReference>
<organism evidence="1 3">
    <name type="scientific">Legionella adelaidensis</name>
    <dbReference type="NCBI Taxonomy" id="45056"/>
    <lineage>
        <taxon>Bacteria</taxon>
        <taxon>Pseudomonadati</taxon>
        <taxon>Pseudomonadota</taxon>
        <taxon>Gammaproteobacteria</taxon>
        <taxon>Legionellales</taxon>
        <taxon>Legionellaceae</taxon>
        <taxon>Legionella</taxon>
    </lineage>
</organism>
<sequence length="72" mass="8134">MTRLVYSKAELLRIRENPICKKKPEDLPVLPQILNQGKMHFFGVQQSCKPPLKPETRFDDNDPAAAGMLLVG</sequence>
<gene>
    <name evidence="1" type="ORF">Lade_1290</name>
    <name evidence="2" type="ORF">NCTC12735_00006</name>
</gene>
<evidence type="ECO:0000313" key="3">
    <source>
        <dbReference type="Proteomes" id="UP000054859"/>
    </source>
</evidence>
<evidence type="ECO:0000313" key="2">
    <source>
        <dbReference type="EMBL" id="VEH81029.1"/>
    </source>
</evidence>
<dbReference type="RefSeq" id="WP_058462289.1">
    <property type="nucleotide sequence ID" value="NZ_CAAAHS010000010.1"/>
</dbReference>
<dbReference type="PATRIC" id="fig|45056.6.peg.1332"/>
<dbReference type="Pfam" id="PF05456">
    <property type="entry name" value="eIF_4EBP"/>
    <property type="match status" value="1"/>
</dbReference>
<dbReference type="InterPro" id="IPR008606">
    <property type="entry name" value="EIF4EBP"/>
</dbReference>
<dbReference type="AlphaFoldDB" id="A0A0W0R6C3"/>
<dbReference type="EMBL" id="LNKA01000001">
    <property type="protein sequence ID" value="KTC66632.1"/>
    <property type="molecule type" value="Genomic_DNA"/>
</dbReference>
<dbReference type="EMBL" id="LR134410">
    <property type="protein sequence ID" value="VEH81029.1"/>
    <property type="molecule type" value="Genomic_DNA"/>
</dbReference>
<accession>A0A0W0R6C3</accession>
<keyword evidence="3" id="KW-1185">Reference proteome</keyword>
<dbReference type="KEGG" id="ladl:NCTC12735_00006"/>